<accession>A0A2T9YNF9</accession>
<sequence>MQHLKILAILGLCSLIFVDSELRSYTTGSLGYTNKLSKPENRNSDLNDVIEYLLNKKDDLAVLNSEQKHLDGLALLPGTYSAVVVRSTNEKFILLSSIVEQLVGHSSKERGIDKPGQKGVNVQMQRGNADKYGNGDKYLKNKADYTPENTNKYQNQFQDYQDADYYKDNKYIENKYQEKPLYNTDSKDKKYIIAEEPKNIYYNTVPIKTVNSYILTHVLTTQTGRITSSTSIITKTSDDPQVPDGSIDTVTSDDPQVPDGSVETLTSDDPQVPDGSVETLTSDDPQPKYYPGKDLQTAANFKDFDAEVAKKFLEGNLRKRLHGKKYNVNLKTQATRTKAH</sequence>
<reference evidence="3 4" key="1">
    <citation type="journal article" date="2018" name="MBio">
        <title>Comparative Genomics Reveals the Core Gene Toolbox for the Fungus-Insect Symbiosis.</title>
        <authorList>
            <person name="Wang Y."/>
            <person name="Stata M."/>
            <person name="Wang W."/>
            <person name="Stajich J.E."/>
            <person name="White M.M."/>
            <person name="Moncalvo J.M."/>
        </authorList>
    </citation>
    <scope>NUCLEOTIDE SEQUENCE [LARGE SCALE GENOMIC DNA]</scope>
    <source>
        <strain evidence="3 4">SWE-8-4</strain>
    </source>
</reference>
<keyword evidence="4" id="KW-1185">Reference proteome</keyword>
<organism evidence="3 4">
    <name type="scientific">Smittium simulii</name>
    <dbReference type="NCBI Taxonomy" id="133385"/>
    <lineage>
        <taxon>Eukaryota</taxon>
        <taxon>Fungi</taxon>
        <taxon>Fungi incertae sedis</taxon>
        <taxon>Zoopagomycota</taxon>
        <taxon>Kickxellomycotina</taxon>
        <taxon>Harpellomycetes</taxon>
        <taxon>Harpellales</taxon>
        <taxon>Legeriomycetaceae</taxon>
        <taxon>Smittium</taxon>
    </lineage>
</organism>
<gene>
    <name evidence="3" type="ORF">BB561_002958</name>
</gene>
<feature type="chain" id="PRO_5015711731" evidence="2">
    <location>
        <begin position="21"/>
        <end position="340"/>
    </location>
</feature>
<evidence type="ECO:0000256" key="1">
    <source>
        <dbReference type="SAM" id="MobiDB-lite"/>
    </source>
</evidence>
<evidence type="ECO:0000256" key="2">
    <source>
        <dbReference type="SAM" id="SignalP"/>
    </source>
</evidence>
<protein>
    <submittedName>
        <fullName evidence="3">Uncharacterized protein</fullName>
    </submittedName>
</protein>
<comment type="caution">
    <text evidence="3">The sequence shown here is derived from an EMBL/GenBank/DDBJ whole genome shotgun (WGS) entry which is preliminary data.</text>
</comment>
<dbReference type="Proteomes" id="UP000245383">
    <property type="component" value="Unassembled WGS sequence"/>
</dbReference>
<feature type="region of interest" description="Disordered" evidence="1">
    <location>
        <begin position="234"/>
        <end position="294"/>
    </location>
</feature>
<evidence type="ECO:0000313" key="3">
    <source>
        <dbReference type="EMBL" id="PVU93893.1"/>
    </source>
</evidence>
<proteinExistence type="predicted"/>
<dbReference type="AlphaFoldDB" id="A0A2T9YNF9"/>
<feature type="signal peptide" evidence="2">
    <location>
        <begin position="1"/>
        <end position="20"/>
    </location>
</feature>
<dbReference type="EMBL" id="MBFR01000109">
    <property type="protein sequence ID" value="PVU93893.1"/>
    <property type="molecule type" value="Genomic_DNA"/>
</dbReference>
<keyword evidence="2" id="KW-0732">Signal</keyword>
<evidence type="ECO:0000313" key="4">
    <source>
        <dbReference type="Proteomes" id="UP000245383"/>
    </source>
</evidence>
<name>A0A2T9YNF9_9FUNG</name>